<accession>A0A9N7N3U0</accession>
<dbReference type="EMBL" id="CACSLK010020742">
    <property type="protein sequence ID" value="CAA0821494.1"/>
    <property type="molecule type" value="Genomic_DNA"/>
</dbReference>
<organism evidence="1 2">
    <name type="scientific">Striga hermonthica</name>
    <name type="common">Purple witchweed</name>
    <name type="synonym">Buchnera hermonthica</name>
    <dbReference type="NCBI Taxonomy" id="68872"/>
    <lineage>
        <taxon>Eukaryota</taxon>
        <taxon>Viridiplantae</taxon>
        <taxon>Streptophyta</taxon>
        <taxon>Embryophyta</taxon>
        <taxon>Tracheophyta</taxon>
        <taxon>Spermatophyta</taxon>
        <taxon>Magnoliopsida</taxon>
        <taxon>eudicotyledons</taxon>
        <taxon>Gunneridae</taxon>
        <taxon>Pentapetalae</taxon>
        <taxon>asterids</taxon>
        <taxon>lamiids</taxon>
        <taxon>Lamiales</taxon>
        <taxon>Orobanchaceae</taxon>
        <taxon>Buchnereae</taxon>
        <taxon>Striga</taxon>
    </lineage>
</organism>
<feature type="non-terminal residue" evidence="1">
    <location>
        <position position="50"/>
    </location>
</feature>
<dbReference type="Proteomes" id="UP001153555">
    <property type="component" value="Unassembled WGS sequence"/>
</dbReference>
<evidence type="ECO:0000313" key="2">
    <source>
        <dbReference type="Proteomes" id="UP001153555"/>
    </source>
</evidence>
<evidence type="ECO:0000313" key="1">
    <source>
        <dbReference type="EMBL" id="CAA0821494.1"/>
    </source>
</evidence>
<sequence>MPPRREPDHQKLPQATVVALFRDYYPEKFSGQGDPRVVDEWVQGLEIIFE</sequence>
<keyword evidence="2" id="KW-1185">Reference proteome</keyword>
<gene>
    <name evidence="1" type="ORF">SHERM_19496</name>
</gene>
<dbReference type="OrthoDB" id="1936908at2759"/>
<protein>
    <submittedName>
        <fullName evidence="1">Uncharacterized protein</fullName>
    </submittedName>
</protein>
<reference evidence="1" key="1">
    <citation type="submission" date="2019-12" db="EMBL/GenBank/DDBJ databases">
        <authorList>
            <person name="Scholes J."/>
        </authorList>
    </citation>
    <scope>NUCLEOTIDE SEQUENCE</scope>
</reference>
<proteinExistence type="predicted"/>
<comment type="caution">
    <text evidence="1">The sequence shown here is derived from an EMBL/GenBank/DDBJ whole genome shotgun (WGS) entry which is preliminary data.</text>
</comment>
<name>A0A9N7N3U0_STRHE</name>
<dbReference type="AlphaFoldDB" id="A0A9N7N3U0"/>